<evidence type="ECO:0000313" key="17">
    <source>
        <dbReference type="Proteomes" id="UP000054321"/>
    </source>
</evidence>
<evidence type="ECO:0000313" key="16">
    <source>
        <dbReference type="EMBL" id="KIN01355.1"/>
    </source>
</evidence>
<dbReference type="GO" id="GO:0008821">
    <property type="term" value="F:crossover junction DNA endonuclease activity"/>
    <property type="evidence" value="ECO:0007669"/>
    <property type="project" value="TreeGrafter"/>
</dbReference>
<dbReference type="PANTHER" id="PTHR21077:SF5">
    <property type="entry name" value="CROSSOVER JUNCTION ENDONUCLEASE MMS4"/>
    <property type="match status" value="1"/>
</dbReference>
<evidence type="ECO:0000256" key="5">
    <source>
        <dbReference type="ARBA" id="ARBA00022723"/>
    </source>
</evidence>
<dbReference type="InParanoid" id="A0A0C3HDS1"/>
<dbReference type="SMART" id="SM00891">
    <property type="entry name" value="ERCC4"/>
    <property type="match status" value="1"/>
</dbReference>
<protein>
    <recommendedName>
        <fullName evidence="15">ERCC4 domain-containing protein</fullName>
    </recommendedName>
</protein>
<evidence type="ECO:0000256" key="14">
    <source>
        <dbReference type="SAM" id="MobiDB-lite"/>
    </source>
</evidence>
<feature type="region of interest" description="Disordered" evidence="14">
    <location>
        <begin position="294"/>
        <end position="313"/>
    </location>
</feature>
<evidence type="ECO:0000259" key="15">
    <source>
        <dbReference type="SMART" id="SM00891"/>
    </source>
</evidence>
<evidence type="ECO:0000256" key="13">
    <source>
        <dbReference type="ARBA" id="ARBA00023254"/>
    </source>
</evidence>
<dbReference type="GO" id="GO:0031573">
    <property type="term" value="P:mitotic intra-S DNA damage checkpoint signaling"/>
    <property type="evidence" value="ECO:0007669"/>
    <property type="project" value="TreeGrafter"/>
</dbReference>
<organism evidence="16 17">
    <name type="scientific">Oidiodendron maius (strain Zn)</name>
    <dbReference type="NCBI Taxonomy" id="913774"/>
    <lineage>
        <taxon>Eukaryota</taxon>
        <taxon>Fungi</taxon>
        <taxon>Dikarya</taxon>
        <taxon>Ascomycota</taxon>
        <taxon>Pezizomycotina</taxon>
        <taxon>Leotiomycetes</taxon>
        <taxon>Leotiomycetes incertae sedis</taxon>
        <taxon>Myxotrichaceae</taxon>
        <taxon>Oidiodendron</taxon>
    </lineage>
</organism>
<dbReference type="OrthoDB" id="343092at2759"/>
<dbReference type="InterPro" id="IPR006166">
    <property type="entry name" value="ERCC4_domain"/>
</dbReference>
<evidence type="ECO:0000256" key="4">
    <source>
        <dbReference type="ARBA" id="ARBA00022722"/>
    </source>
</evidence>
<keyword evidence="12" id="KW-0539">Nucleus</keyword>
<dbReference type="CDD" id="cd20085">
    <property type="entry name" value="XPF_nuclease_Mms4"/>
    <property type="match status" value="1"/>
</dbReference>
<keyword evidence="11" id="KW-0234">DNA repair</keyword>
<keyword evidence="9" id="KW-0460">Magnesium</keyword>
<dbReference type="AlphaFoldDB" id="A0A0C3HDS1"/>
<dbReference type="EMBL" id="KN832876">
    <property type="protein sequence ID" value="KIN01355.1"/>
    <property type="molecule type" value="Genomic_DNA"/>
</dbReference>
<comment type="subcellular location">
    <subcellularLocation>
        <location evidence="2">Nucleus</location>
    </subcellularLocation>
</comment>
<dbReference type="STRING" id="913774.A0A0C3HDS1"/>
<keyword evidence="17" id="KW-1185">Reference proteome</keyword>
<evidence type="ECO:0000256" key="3">
    <source>
        <dbReference type="ARBA" id="ARBA00005313"/>
    </source>
</evidence>
<reference evidence="16 17" key="1">
    <citation type="submission" date="2014-04" db="EMBL/GenBank/DDBJ databases">
        <authorList>
            <consortium name="DOE Joint Genome Institute"/>
            <person name="Kuo A."/>
            <person name="Martino E."/>
            <person name="Perotto S."/>
            <person name="Kohler A."/>
            <person name="Nagy L.G."/>
            <person name="Floudas D."/>
            <person name="Copeland A."/>
            <person name="Barry K.W."/>
            <person name="Cichocki N."/>
            <person name="Veneault-Fourrey C."/>
            <person name="LaButti K."/>
            <person name="Lindquist E.A."/>
            <person name="Lipzen A."/>
            <person name="Lundell T."/>
            <person name="Morin E."/>
            <person name="Murat C."/>
            <person name="Sun H."/>
            <person name="Tunlid A."/>
            <person name="Henrissat B."/>
            <person name="Grigoriev I.V."/>
            <person name="Hibbett D.S."/>
            <person name="Martin F."/>
            <person name="Nordberg H.P."/>
            <person name="Cantor M.N."/>
            <person name="Hua S.X."/>
        </authorList>
    </citation>
    <scope>NUCLEOTIDE SEQUENCE [LARGE SCALE GENOMIC DNA]</scope>
    <source>
        <strain evidence="16 17">Zn</strain>
    </source>
</reference>
<dbReference type="GO" id="GO:0005634">
    <property type="term" value="C:nucleus"/>
    <property type="evidence" value="ECO:0007669"/>
    <property type="project" value="UniProtKB-SubCell"/>
</dbReference>
<evidence type="ECO:0000256" key="10">
    <source>
        <dbReference type="ARBA" id="ARBA00023172"/>
    </source>
</evidence>
<dbReference type="GO" id="GO:0000712">
    <property type="term" value="P:resolution of meiotic recombination intermediates"/>
    <property type="evidence" value="ECO:0007669"/>
    <property type="project" value="TreeGrafter"/>
</dbReference>
<evidence type="ECO:0000256" key="12">
    <source>
        <dbReference type="ARBA" id="ARBA00023242"/>
    </source>
</evidence>
<keyword evidence="8" id="KW-0378">Hydrolase</keyword>
<dbReference type="Gene3D" id="1.10.150.670">
    <property type="entry name" value="Crossover junction endonuclease EME1, DNA-binding domain"/>
    <property type="match status" value="1"/>
</dbReference>
<proteinExistence type="inferred from homology"/>
<keyword evidence="5" id="KW-0479">Metal-binding</keyword>
<reference evidence="17" key="2">
    <citation type="submission" date="2015-01" db="EMBL/GenBank/DDBJ databases">
        <title>Evolutionary Origins and Diversification of the Mycorrhizal Mutualists.</title>
        <authorList>
            <consortium name="DOE Joint Genome Institute"/>
            <consortium name="Mycorrhizal Genomics Consortium"/>
            <person name="Kohler A."/>
            <person name="Kuo A."/>
            <person name="Nagy L.G."/>
            <person name="Floudas D."/>
            <person name="Copeland A."/>
            <person name="Barry K.W."/>
            <person name="Cichocki N."/>
            <person name="Veneault-Fourrey C."/>
            <person name="LaButti K."/>
            <person name="Lindquist E.A."/>
            <person name="Lipzen A."/>
            <person name="Lundell T."/>
            <person name="Morin E."/>
            <person name="Murat C."/>
            <person name="Riley R."/>
            <person name="Ohm R."/>
            <person name="Sun H."/>
            <person name="Tunlid A."/>
            <person name="Henrissat B."/>
            <person name="Grigoriev I.V."/>
            <person name="Hibbett D.S."/>
            <person name="Martin F."/>
        </authorList>
    </citation>
    <scope>NUCLEOTIDE SEQUENCE [LARGE SCALE GENOMIC DNA]</scope>
    <source>
        <strain evidence="17">Zn</strain>
    </source>
</reference>
<keyword evidence="10" id="KW-0233">DNA recombination</keyword>
<evidence type="ECO:0000256" key="2">
    <source>
        <dbReference type="ARBA" id="ARBA00004123"/>
    </source>
</evidence>
<sequence length="639" mass="71844">MPVEVIDLLSSPELRTSIFSSKENVPRVSSPPLTKRSLTCKIPKRENDAWFSLSSDSDVEISRKSPKPAIRAPSQPSATLKSRLNAANKPVVTSYHSNAVYFNSDNFDSAISIDNSYAINLPPGKKRRLSSSPEILLPKPKAAQMSGFRRCLSNREYSSSKPETRKSSNPSMQKSNAMGMVLESDPIVFTSSPDPFADIARRKEERRTRRVDMGESDENDVFGLRTLAKKKGRKKGDGYDISDPSDIDLPDLGEIVGNDAPNGDLSVLDNYYADRVKEKKAREAVTKAEEMQAKKAAKEAEKERKRLEREEKANEKERLAELARVNVVRTSKQKSSHEMMVDIPSTMLVSDLGTQVTKLLDKAEIRHSSWESTLPVVRWSRDISSDYNEEAGQWVPVPTHIKRENHALFILSAKEFVELAIGEEGKDLDAHFLQLRAKFPSCKIIYLIEGLTAWMRKNKTIQNRKYTETVRNQGQDEPAASQRAKKKKQEEYIDEDLVEDALLRLQVKHGALIHHTAAMIETAEWILVFTQHISTIPYRLREQALNTTFCMEAGQVRSGEDAADTFTRMLQEMTQITAAVAHGIAAEHPTVRELTAALQRDGPLALQDCRKTVSKNGAFTDRRVGPSISRRLHSGWKNC</sequence>
<feature type="domain" description="ERCC4" evidence="15">
    <location>
        <begin position="357"/>
        <end position="603"/>
    </location>
</feature>
<keyword evidence="4" id="KW-0540">Nuclease</keyword>
<evidence type="ECO:0000256" key="7">
    <source>
        <dbReference type="ARBA" id="ARBA00022763"/>
    </source>
</evidence>
<dbReference type="GO" id="GO:0031297">
    <property type="term" value="P:replication fork processing"/>
    <property type="evidence" value="ECO:0007669"/>
    <property type="project" value="TreeGrafter"/>
</dbReference>
<evidence type="ECO:0000256" key="6">
    <source>
        <dbReference type="ARBA" id="ARBA00022759"/>
    </source>
</evidence>
<dbReference type="InterPro" id="IPR033310">
    <property type="entry name" value="Mms4/EME1/EME2"/>
</dbReference>
<dbReference type="GO" id="GO:0046872">
    <property type="term" value="F:metal ion binding"/>
    <property type="evidence" value="ECO:0007669"/>
    <property type="project" value="UniProtKB-KW"/>
</dbReference>
<dbReference type="InterPro" id="IPR042530">
    <property type="entry name" value="EME1/EME2_C"/>
</dbReference>
<evidence type="ECO:0000256" key="1">
    <source>
        <dbReference type="ARBA" id="ARBA00001946"/>
    </source>
</evidence>
<dbReference type="HOGENOM" id="CLU_013160_0_0_1"/>
<keyword evidence="6" id="KW-0255">Endonuclease</keyword>
<name>A0A0C3HDS1_OIDMZ</name>
<comment type="similarity">
    <text evidence="3">Belongs to the EME1/MMS4 family.</text>
</comment>
<comment type="cofactor">
    <cofactor evidence="1">
        <name>Mg(2+)</name>
        <dbReference type="ChEBI" id="CHEBI:18420"/>
    </cofactor>
</comment>
<dbReference type="GO" id="GO:0003677">
    <property type="term" value="F:DNA binding"/>
    <property type="evidence" value="ECO:0007669"/>
    <property type="project" value="InterPro"/>
</dbReference>
<accession>A0A0C3HDS1</accession>
<keyword evidence="13" id="KW-0469">Meiosis</keyword>
<dbReference type="GO" id="GO:0006302">
    <property type="term" value="P:double-strand break repair"/>
    <property type="evidence" value="ECO:0007669"/>
    <property type="project" value="TreeGrafter"/>
</dbReference>
<dbReference type="Pfam" id="PF02732">
    <property type="entry name" value="ERCC4"/>
    <property type="match status" value="1"/>
</dbReference>
<gene>
    <name evidence="16" type="ORF">OIDMADRAFT_145433</name>
</gene>
<feature type="compositionally biased region" description="Polar residues" evidence="14">
    <location>
        <begin position="155"/>
        <end position="174"/>
    </location>
</feature>
<dbReference type="PANTHER" id="PTHR21077">
    <property type="entry name" value="EME1 PROTEIN"/>
    <property type="match status" value="1"/>
</dbReference>
<evidence type="ECO:0000256" key="11">
    <source>
        <dbReference type="ARBA" id="ARBA00023204"/>
    </source>
</evidence>
<feature type="region of interest" description="Disordered" evidence="14">
    <location>
        <begin position="468"/>
        <end position="488"/>
    </location>
</feature>
<dbReference type="Gene3D" id="3.40.50.10130">
    <property type="match status" value="1"/>
</dbReference>
<dbReference type="Proteomes" id="UP000054321">
    <property type="component" value="Unassembled WGS sequence"/>
</dbReference>
<dbReference type="GO" id="GO:0048476">
    <property type="term" value="C:Holliday junction resolvase complex"/>
    <property type="evidence" value="ECO:0007669"/>
    <property type="project" value="InterPro"/>
</dbReference>
<evidence type="ECO:0000256" key="9">
    <source>
        <dbReference type="ARBA" id="ARBA00022842"/>
    </source>
</evidence>
<dbReference type="InterPro" id="IPR047521">
    <property type="entry name" value="XPF_nuclease_EME1_ascomycetes"/>
</dbReference>
<evidence type="ECO:0000256" key="8">
    <source>
        <dbReference type="ARBA" id="ARBA00022801"/>
    </source>
</evidence>
<feature type="region of interest" description="Disordered" evidence="14">
    <location>
        <begin position="154"/>
        <end position="174"/>
    </location>
</feature>
<keyword evidence="7" id="KW-0227">DNA damage</keyword>